<protein>
    <submittedName>
        <fullName evidence="2">Uncharacterized protein</fullName>
    </submittedName>
</protein>
<keyword evidence="1" id="KW-1185">Reference proteome</keyword>
<dbReference type="WBParaSite" id="nRc.2.0.1.t12001-RA">
    <property type="protein sequence ID" value="nRc.2.0.1.t12001-RA"/>
    <property type="gene ID" value="nRc.2.0.1.g12001"/>
</dbReference>
<accession>A0A915IFJ4</accession>
<evidence type="ECO:0000313" key="1">
    <source>
        <dbReference type="Proteomes" id="UP000887565"/>
    </source>
</evidence>
<dbReference type="AlphaFoldDB" id="A0A915IFJ4"/>
<proteinExistence type="predicted"/>
<evidence type="ECO:0000313" key="2">
    <source>
        <dbReference type="WBParaSite" id="nRc.2.0.1.t12001-RA"/>
    </source>
</evidence>
<name>A0A915IFJ4_ROMCU</name>
<organism evidence="1 2">
    <name type="scientific">Romanomermis culicivorax</name>
    <name type="common">Nematode worm</name>
    <dbReference type="NCBI Taxonomy" id="13658"/>
    <lineage>
        <taxon>Eukaryota</taxon>
        <taxon>Metazoa</taxon>
        <taxon>Ecdysozoa</taxon>
        <taxon>Nematoda</taxon>
        <taxon>Enoplea</taxon>
        <taxon>Dorylaimia</taxon>
        <taxon>Mermithida</taxon>
        <taxon>Mermithoidea</taxon>
        <taxon>Mermithidae</taxon>
        <taxon>Romanomermis</taxon>
    </lineage>
</organism>
<reference evidence="2" key="1">
    <citation type="submission" date="2022-11" db="UniProtKB">
        <authorList>
            <consortium name="WormBaseParasite"/>
        </authorList>
    </citation>
    <scope>IDENTIFICATION</scope>
</reference>
<sequence>MLTCKSTTATKVKIAAQMFLVTGSHRTNIEHVVGKISPKIRQPSCRDTFRIENRVFGVGQTLR</sequence>
<dbReference type="Proteomes" id="UP000887565">
    <property type="component" value="Unplaced"/>
</dbReference>